<keyword evidence="2" id="KW-1185">Reference proteome</keyword>
<evidence type="ECO:0000313" key="1">
    <source>
        <dbReference type="EMBL" id="SEK19847.1"/>
    </source>
</evidence>
<sequence>MSLSACSSSSSSSGSGSSGGNVTIKLLAADYGTAGTSNSTQAYWQGLADTFHKSHPNITVQVQTIAWTNWAQVATMIQDKQYPDILEGDAPQQFAADGLLYKLTDVMSSSTISNLIPVFAKQEDGTDGAAYGAPFTTSARGLFYNKKLFAAAKIANPPQTWADIQADAAKIKALGGGNIGYGLPLGPEEAQGESYLWMLGNSGGYVDSSGKYAINQPANVETFNFLNTLVKAGDTEPGPASTNRQQMWDAFSAGQVGMVGGSGALIPDIVKNGKLTTSDYGVVPMPGKNAPLTQTLGVHDDVVAFKQGGHADQVKQFLDFVYSDQNQIAFDQEYDLLPATTSASAALSAKDPVAAGFLKNVPNSVVYPSNTNWNTVLAKLKQTLGTAASDNASSVLNGLQTFATSNS</sequence>
<dbReference type="Gene3D" id="3.40.190.10">
    <property type="entry name" value="Periplasmic binding protein-like II"/>
    <property type="match status" value="1"/>
</dbReference>
<dbReference type="PANTHER" id="PTHR43649">
    <property type="entry name" value="ARABINOSE-BINDING PROTEIN-RELATED"/>
    <property type="match status" value="1"/>
</dbReference>
<dbReference type="RefSeq" id="WP_042453576.1">
    <property type="nucleotide sequence ID" value="NZ_BBPN01000029.1"/>
</dbReference>
<evidence type="ECO:0000313" key="2">
    <source>
        <dbReference type="Proteomes" id="UP000183015"/>
    </source>
</evidence>
<proteinExistence type="predicted"/>
<dbReference type="InterPro" id="IPR050490">
    <property type="entry name" value="Bact_solute-bd_prot1"/>
</dbReference>
<dbReference type="InterPro" id="IPR006059">
    <property type="entry name" value="SBP"/>
</dbReference>
<dbReference type="EMBL" id="FOAZ01000001">
    <property type="protein sequence ID" value="SEK19847.1"/>
    <property type="molecule type" value="Genomic_DNA"/>
</dbReference>
<dbReference type="STRING" id="235985.SAMN05414137_10135"/>
<keyword evidence="1" id="KW-0762">Sugar transport</keyword>
<keyword evidence="1" id="KW-0813">Transport</keyword>
<reference evidence="2" key="1">
    <citation type="submission" date="2016-10" db="EMBL/GenBank/DDBJ databases">
        <authorList>
            <person name="Varghese N."/>
        </authorList>
    </citation>
    <scope>NUCLEOTIDE SEQUENCE [LARGE SCALE GENOMIC DNA]</scope>
    <source>
        <strain evidence="2">DSM 45096 / BCRC 16803 / CGMCC 4.1857 / CIP 109030 / JCM 12277 / KCTC 19219 / NBRC 100920 / 33214</strain>
    </source>
</reference>
<name>A0A1H7F3A4_STRJI</name>
<dbReference type="AlphaFoldDB" id="A0A1H7F3A4"/>
<gene>
    <name evidence="1" type="ORF">SAMN05414137_10135</name>
</gene>
<dbReference type="eggNOG" id="COG1653">
    <property type="taxonomic scope" value="Bacteria"/>
</dbReference>
<dbReference type="Proteomes" id="UP000183015">
    <property type="component" value="Unassembled WGS sequence"/>
</dbReference>
<dbReference type="OrthoDB" id="366726at2"/>
<protein>
    <submittedName>
        <fullName evidence="1">Multiple sugar transport system substrate-binding protein</fullName>
    </submittedName>
</protein>
<organism evidence="1 2">
    <name type="scientific">Streptacidiphilus jiangxiensis</name>
    <dbReference type="NCBI Taxonomy" id="235985"/>
    <lineage>
        <taxon>Bacteria</taxon>
        <taxon>Bacillati</taxon>
        <taxon>Actinomycetota</taxon>
        <taxon>Actinomycetes</taxon>
        <taxon>Kitasatosporales</taxon>
        <taxon>Streptomycetaceae</taxon>
        <taxon>Streptacidiphilus</taxon>
    </lineage>
</organism>
<dbReference type="PANTHER" id="PTHR43649:SF30">
    <property type="entry name" value="ABC TRANSPORTER SUBSTRATE-BINDING PROTEIN"/>
    <property type="match status" value="1"/>
</dbReference>
<accession>A0A1H7F3A4</accession>
<dbReference type="SUPFAM" id="SSF53850">
    <property type="entry name" value="Periplasmic binding protein-like II"/>
    <property type="match status" value="1"/>
</dbReference>
<dbReference type="Pfam" id="PF01547">
    <property type="entry name" value="SBP_bac_1"/>
    <property type="match status" value="1"/>
</dbReference>